<dbReference type="Gene3D" id="3.30.565.10">
    <property type="entry name" value="Histidine kinase-like ATPase, C-terminal domain"/>
    <property type="match status" value="1"/>
</dbReference>
<evidence type="ECO:0000313" key="7">
    <source>
        <dbReference type="Proteomes" id="UP000250928"/>
    </source>
</evidence>
<feature type="coiled-coil region" evidence="4">
    <location>
        <begin position="6"/>
        <end position="33"/>
    </location>
</feature>
<organism evidence="6 7">
    <name type="scientific">Candidatus Sedimenticola endophacoides</name>
    <dbReference type="NCBI Taxonomy" id="2548426"/>
    <lineage>
        <taxon>Bacteria</taxon>
        <taxon>Pseudomonadati</taxon>
        <taxon>Pseudomonadota</taxon>
        <taxon>Gammaproteobacteria</taxon>
        <taxon>Chromatiales</taxon>
        <taxon>Sedimenticolaceae</taxon>
        <taxon>Sedimenticola</taxon>
    </lineage>
</organism>
<protein>
    <recommendedName>
        <fullName evidence="2">histidine kinase</fullName>
        <ecNumber evidence="2">2.7.13.3</ecNumber>
    </recommendedName>
</protein>
<keyword evidence="3" id="KW-0597">Phosphoprotein</keyword>
<dbReference type="Pfam" id="PF02518">
    <property type="entry name" value="HATPase_c"/>
    <property type="match status" value="1"/>
</dbReference>
<dbReference type="InterPro" id="IPR003594">
    <property type="entry name" value="HATPase_dom"/>
</dbReference>
<dbReference type="EC" id="2.7.13.3" evidence="2"/>
<dbReference type="SUPFAM" id="SSF55874">
    <property type="entry name" value="ATPase domain of HSP90 chaperone/DNA topoisomerase II/histidine kinase"/>
    <property type="match status" value="1"/>
</dbReference>
<dbReference type="InterPro" id="IPR005467">
    <property type="entry name" value="His_kinase_dom"/>
</dbReference>
<keyword evidence="6" id="KW-0418">Kinase</keyword>
<evidence type="ECO:0000256" key="1">
    <source>
        <dbReference type="ARBA" id="ARBA00000085"/>
    </source>
</evidence>
<comment type="catalytic activity">
    <reaction evidence="1">
        <text>ATP + protein L-histidine = ADP + protein N-phospho-L-histidine.</text>
        <dbReference type="EC" id="2.7.13.3"/>
    </reaction>
</comment>
<dbReference type="PANTHER" id="PTHR43065">
    <property type="entry name" value="SENSOR HISTIDINE KINASE"/>
    <property type="match status" value="1"/>
</dbReference>
<dbReference type="AlphaFoldDB" id="A0A6N4DNN8"/>
<evidence type="ECO:0000256" key="4">
    <source>
        <dbReference type="SAM" id="Coils"/>
    </source>
</evidence>
<dbReference type="EMBL" id="PQCO01000238">
    <property type="protein sequence ID" value="PUD99990.1"/>
    <property type="molecule type" value="Genomic_DNA"/>
</dbReference>
<name>A0A6N4DNN8_9GAMM</name>
<sequence length="382" mass="41574">MFNQMSEQLVDSYHQLQQRVARLGEELAAARGERMVELAEKERLANRLSKLLDGLPAAVLLVDGAERIQQYNPAALQLFPGISAGECWERLLGGAVRADPLGKELRLENGRLVNLIQRSLTPEPGRILLLIDITETRELELRMERQERLSALGEMAAQLAHQIRTPLSSALLYTSHLGREDLSLAQRARFSGRCRERLLHMERQINDMLAFARGGSMRPERVGLVSLLTDLCHSIAPLFAARGATVECGGLERGELTICANPDALLGALSNLAINALEHGGEGVHLRIGLSAEGGEWVRIEFRDNGPGIPEAARARLFDPFFTTRTDGTGLGLAVVQSVVLDHHGAIELATSPSGGACFQLRFPIAAGECGGARRHEETAAP</sequence>
<dbReference type="PRINTS" id="PR00344">
    <property type="entry name" value="BCTRLSENSOR"/>
</dbReference>
<evidence type="ECO:0000313" key="6">
    <source>
        <dbReference type="EMBL" id="PUD99990.1"/>
    </source>
</evidence>
<comment type="caution">
    <text evidence="6">The sequence shown here is derived from an EMBL/GenBank/DDBJ whole genome shotgun (WGS) entry which is preliminary data.</text>
</comment>
<keyword evidence="6" id="KW-0808">Transferase</keyword>
<dbReference type="InterPro" id="IPR036890">
    <property type="entry name" value="HATPase_C_sf"/>
</dbReference>
<feature type="domain" description="Histidine kinase" evidence="5">
    <location>
        <begin position="158"/>
        <end position="367"/>
    </location>
</feature>
<dbReference type="CDD" id="cd00075">
    <property type="entry name" value="HATPase"/>
    <property type="match status" value="1"/>
</dbReference>
<evidence type="ECO:0000259" key="5">
    <source>
        <dbReference type="PROSITE" id="PS50109"/>
    </source>
</evidence>
<dbReference type="PROSITE" id="PS50109">
    <property type="entry name" value="HIS_KIN"/>
    <property type="match status" value="1"/>
</dbReference>
<dbReference type="InterPro" id="IPR000014">
    <property type="entry name" value="PAS"/>
</dbReference>
<dbReference type="Pfam" id="PF00512">
    <property type="entry name" value="HisKA"/>
    <property type="match status" value="1"/>
</dbReference>
<evidence type="ECO:0000256" key="2">
    <source>
        <dbReference type="ARBA" id="ARBA00012438"/>
    </source>
</evidence>
<accession>A0A6N4DNN8</accession>
<dbReference type="GO" id="GO:0000155">
    <property type="term" value="F:phosphorelay sensor kinase activity"/>
    <property type="evidence" value="ECO:0007669"/>
    <property type="project" value="InterPro"/>
</dbReference>
<evidence type="ECO:0000256" key="3">
    <source>
        <dbReference type="ARBA" id="ARBA00022553"/>
    </source>
</evidence>
<proteinExistence type="predicted"/>
<dbReference type="SMART" id="SM00388">
    <property type="entry name" value="HisKA"/>
    <property type="match status" value="1"/>
</dbReference>
<dbReference type="SUPFAM" id="SSF47384">
    <property type="entry name" value="Homodimeric domain of signal transducing histidine kinase"/>
    <property type="match status" value="1"/>
</dbReference>
<dbReference type="Pfam" id="PF13188">
    <property type="entry name" value="PAS_8"/>
    <property type="match status" value="1"/>
</dbReference>
<dbReference type="Gene3D" id="1.10.287.130">
    <property type="match status" value="1"/>
</dbReference>
<gene>
    <name evidence="6" type="ORF">C3L24_09910</name>
</gene>
<keyword evidence="4" id="KW-0175">Coiled coil</keyword>
<dbReference type="InterPro" id="IPR004358">
    <property type="entry name" value="Sig_transdc_His_kin-like_C"/>
</dbReference>
<dbReference type="Proteomes" id="UP000250928">
    <property type="component" value="Unassembled WGS sequence"/>
</dbReference>
<dbReference type="CDD" id="cd00082">
    <property type="entry name" value="HisKA"/>
    <property type="match status" value="1"/>
</dbReference>
<reference evidence="6 7" key="1">
    <citation type="submission" date="2018-01" db="EMBL/GenBank/DDBJ databases">
        <title>Novel co-symbiosis in the lucinid bivalve Phacoides pectinatus.</title>
        <authorList>
            <person name="Lim S.J."/>
            <person name="Davis B.G."/>
            <person name="Gill D.E."/>
            <person name="Engel A.S."/>
            <person name="Anderson L.C."/>
            <person name="Campbell B.J."/>
        </authorList>
    </citation>
    <scope>NUCLEOTIDE SEQUENCE [LARGE SCALE GENOMIC DNA]</scope>
    <source>
        <strain evidence="6">N3_P5</strain>
    </source>
</reference>
<dbReference type="PANTHER" id="PTHR43065:SF29">
    <property type="entry name" value="SENSOR PROTEIN KINASE FLES"/>
    <property type="match status" value="1"/>
</dbReference>
<dbReference type="InterPro" id="IPR036097">
    <property type="entry name" value="HisK_dim/P_sf"/>
</dbReference>
<dbReference type="InterPro" id="IPR003661">
    <property type="entry name" value="HisK_dim/P_dom"/>
</dbReference>
<dbReference type="SMART" id="SM00387">
    <property type="entry name" value="HATPase_c"/>
    <property type="match status" value="1"/>
</dbReference>